<accession>A0A533QEY2</accession>
<sequence length="218" mass="24092">MKYALFGFIFFLFTLSSSFASELLKNGDFETGDTTGWKYWETSPWDGDGAPVEFPTHITIAIPGTIGTPLPPAISGFFALAQQVDSNGTARGGLYQEIKVIVNTPYILTGRMAFYGDDLGDATIIGILDGTWNPALAFTAINKHTISGNSISPWIEFSLTIIPTKDIITVFTETRQDWTHGHVAGWYDGLSLQPTLEPTKFFKSPHRENHSLQKEKQP</sequence>
<gene>
    <name evidence="2" type="ORF">JETT_0332</name>
</gene>
<proteinExistence type="predicted"/>
<evidence type="ECO:0000256" key="1">
    <source>
        <dbReference type="SAM" id="SignalP"/>
    </source>
</evidence>
<organism evidence="2 3">
    <name type="scientific">Candidatus Jettenia ecosi</name>
    <dbReference type="NCBI Taxonomy" id="2494326"/>
    <lineage>
        <taxon>Bacteria</taxon>
        <taxon>Pseudomonadati</taxon>
        <taxon>Planctomycetota</taxon>
        <taxon>Candidatus Brocadiia</taxon>
        <taxon>Candidatus Brocadiales</taxon>
        <taxon>Candidatus Brocadiaceae</taxon>
        <taxon>Candidatus Jettenia</taxon>
    </lineage>
</organism>
<comment type="caution">
    <text evidence="2">The sequence shown here is derived from an EMBL/GenBank/DDBJ whole genome shotgun (WGS) entry which is preliminary data.</text>
</comment>
<feature type="signal peptide" evidence="1">
    <location>
        <begin position="1"/>
        <end position="20"/>
    </location>
</feature>
<reference evidence="2 3" key="1">
    <citation type="submission" date="2019-04" db="EMBL/GenBank/DDBJ databases">
        <title>Genome of a novel bacterium Candidatus Jettenia ecosi reconstructed from metagenome of an anammox bioreactor.</title>
        <authorList>
            <person name="Mardanov A.V."/>
            <person name="Beletsky A.V."/>
            <person name="Ravin N.V."/>
            <person name="Botchkova E.A."/>
            <person name="Litti Y.V."/>
            <person name="Nozhevnikova A.N."/>
        </authorList>
    </citation>
    <scope>NUCLEOTIDE SEQUENCE [LARGE SCALE GENOMIC DNA]</scope>
    <source>
        <strain evidence="2">J2</strain>
    </source>
</reference>
<keyword evidence="1" id="KW-0732">Signal</keyword>
<evidence type="ECO:0000313" key="3">
    <source>
        <dbReference type="Proteomes" id="UP000319783"/>
    </source>
</evidence>
<name>A0A533QEY2_9BACT</name>
<dbReference type="EMBL" id="SULG01000004">
    <property type="protein sequence ID" value="TLD43327.1"/>
    <property type="molecule type" value="Genomic_DNA"/>
</dbReference>
<protein>
    <submittedName>
        <fullName evidence="2">Uncharacterized protein</fullName>
    </submittedName>
</protein>
<evidence type="ECO:0000313" key="2">
    <source>
        <dbReference type="EMBL" id="TLD43327.1"/>
    </source>
</evidence>
<dbReference type="AlphaFoldDB" id="A0A533QEY2"/>
<dbReference type="Proteomes" id="UP000319783">
    <property type="component" value="Unassembled WGS sequence"/>
</dbReference>
<feature type="chain" id="PRO_5022144446" evidence="1">
    <location>
        <begin position="21"/>
        <end position="218"/>
    </location>
</feature>
<dbReference type="Gene3D" id="2.60.120.260">
    <property type="entry name" value="Galactose-binding domain-like"/>
    <property type="match status" value="1"/>
</dbReference>